<organism evidence="6 7">
    <name type="scientific">Streptomyces carpaticus</name>
    <dbReference type="NCBI Taxonomy" id="285558"/>
    <lineage>
        <taxon>Bacteria</taxon>
        <taxon>Bacillati</taxon>
        <taxon>Actinomycetota</taxon>
        <taxon>Actinomycetes</taxon>
        <taxon>Kitasatosporales</taxon>
        <taxon>Streptomycetaceae</taxon>
        <taxon>Streptomyces</taxon>
    </lineage>
</organism>
<dbReference type="InterPro" id="IPR012967">
    <property type="entry name" value="COMT_dimerisation"/>
</dbReference>
<dbReference type="PANTHER" id="PTHR43712">
    <property type="entry name" value="PUTATIVE (AFU_ORTHOLOGUE AFUA_4G14580)-RELATED"/>
    <property type="match status" value="1"/>
</dbReference>
<keyword evidence="1 6" id="KW-0489">Methyltransferase</keyword>
<dbReference type="Gene3D" id="1.10.10.10">
    <property type="entry name" value="Winged helix-like DNA-binding domain superfamily/Winged helix DNA-binding domain"/>
    <property type="match status" value="1"/>
</dbReference>
<dbReference type="RefSeq" id="WP_375063216.1">
    <property type="nucleotide sequence ID" value="NZ_JBHGBT010000010.1"/>
</dbReference>
<dbReference type="Pfam" id="PF00891">
    <property type="entry name" value="Methyltransf_2"/>
    <property type="match status" value="1"/>
</dbReference>
<dbReference type="InterPro" id="IPR036390">
    <property type="entry name" value="WH_DNA-bd_sf"/>
</dbReference>
<comment type="caution">
    <text evidence="6">The sequence shown here is derived from an EMBL/GenBank/DDBJ whole genome shotgun (WGS) entry which is preliminary data.</text>
</comment>
<dbReference type="EMBL" id="JBHGBT010000010">
    <property type="protein sequence ID" value="MFB4195307.1"/>
    <property type="molecule type" value="Genomic_DNA"/>
</dbReference>
<keyword evidence="3" id="KW-0949">S-adenosyl-L-methionine</keyword>
<dbReference type="InterPro" id="IPR001077">
    <property type="entry name" value="COMT_C"/>
</dbReference>
<gene>
    <name evidence="6" type="ORF">ACE11A_13195</name>
</gene>
<protein>
    <submittedName>
        <fullName evidence="6">Methyltransferase</fullName>
    </submittedName>
</protein>
<sequence>MTLPGPPAPDHRARFPDQSLLLRLLWGYMTSDLVELTVRLGLADRIGEGAHAAALAHATDTDPSSLLRLLRALAALGLLRETGPEQFALTPAGARLRTDDPGSLRAFAEQGAGDFRRAFGGLEHSIRTGEPAFDRIFGTGFFQHLGAHPELSATFQASMRQATRTLAGALPAAYDFSRVRTVVDVGGADGALLAAVLAAHPELTGVLYDSPEGAADAPGILGAAGVAGRCRISTGDFFTAVPAGGDLYVLKSVLHDWSDAHAERILRTCRTALAPHSRLLVIEVLMPERVTPDADPLTYLSDLYMLANMGGRERTEAELRALLVKTGFGSVRVAAPAGLAPFALIEAHPC</sequence>
<evidence type="ECO:0000256" key="2">
    <source>
        <dbReference type="ARBA" id="ARBA00022679"/>
    </source>
</evidence>
<evidence type="ECO:0000313" key="6">
    <source>
        <dbReference type="EMBL" id="MFB4195307.1"/>
    </source>
</evidence>
<keyword evidence="2" id="KW-0808">Transferase</keyword>
<dbReference type="InterPro" id="IPR016461">
    <property type="entry name" value="COMT-like"/>
</dbReference>
<dbReference type="PROSITE" id="PS51683">
    <property type="entry name" value="SAM_OMT_II"/>
    <property type="match status" value="1"/>
</dbReference>
<evidence type="ECO:0000256" key="1">
    <source>
        <dbReference type="ARBA" id="ARBA00022603"/>
    </source>
</evidence>
<dbReference type="Proteomes" id="UP001577267">
    <property type="component" value="Unassembled WGS sequence"/>
</dbReference>
<dbReference type="InterPro" id="IPR036388">
    <property type="entry name" value="WH-like_DNA-bd_sf"/>
</dbReference>
<dbReference type="SUPFAM" id="SSF46785">
    <property type="entry name" value="Winged helix' DNA-binding domain"/>
    <property type="match status" value="1"/>
</dbReference>
<dbReference type="GO" id="GO:0032259">
    <property type="term" value="P:methylation"/>
    <property type="evidence" value="ECO:0007669"/>
    <property type="project" value="UniProtKB-KW"/>
</dbReference>
<evidence type="ECO:0000313" key="7">
    <source>
        <dbReference type="Proteomes" id="UP001577267"/>
    </source>
</evidence>
<dbReference type="PANTHER" id="PTHR43712:SF2">
    <property type="entry name" value="O-METHYLTRANSFERASE CICE"/>
    <property type="match status" value="1"/>
</dbReference>
<keyword evidence="7" id="KW-1185">Reference proteome</keyword>
<dbReference type="Gene3D" id="3.40.50.150">
    <property type="entry name" value="Vaccinia Virus protein VP39"/>
    <property type="match status" value="1"/>
</dbReference>
<dbReference type="InterPro" id="IPR029063">
    <property type="entry name" value="SAM-dependent_MTases_sf"/>
</dbReference>
<proteinExistence type="predicted"/>
<evidence type="ECO:0000259" key="4">
    <source>
        <dbReference type="Pfam" id="PF00891"/>
    </source>
</evidence>
<feature type="domain" description="O-methyltransferase C-terminal" evidence="4">
    <location>
        <begin position="121"/>
        <end position="328"/>
    </location>
</feature>
<dbReference type="GO" id="GO:0008168">
    <property type="term" value="F:methyltransferase activity"/>
    <property type="evidence" value="ECO:0007669"/>
    <property type="project" value="UniProtKB-KW"/>
</dbReference>
<feature type="domain" description="O-methyltransferase dimerisation" evidence="5">
    <location>
        <begin position="23"/>
        <end position="96"/>
    </location>
</feature>
<evidence type="ECO:0000259" key="5">
    <source>
        <dbReference type="Pfam" id="PF08100"/>
    </source>
</evidence>
<dbReference type="Gene3D" id="1.10.287.1350">
    <property type="match status" value="1"/>
</dbReference>
<name>A0ABV4ZMF4_9ACTN</name>
<accession>A0ABV4ZMF4</accession>
<reference evidence="6 7" key="1">
    <citation type="submission" date="2024-09" db="EMBL/GenBank/DDBJ databases">
        <title>Draft genome sequence of multifaceted antimicrobials producing Streptomyces sp. strain FH1.</title>
        <authorList>
            <person name="Hassan F."/>
            <person name="Ali H."/>
            <person name="Hassan N."/>
            <person name="Nawaz A."/>
        </authorList>
    </citation>
    <scope>NUCLEOTIDE SEQUENCE [LARGE SCALE GENOMIC DNA]</scope>
    <source>
        <strain evidence="6 7">FH1</strain>
    </source>
</reference>
<evidence type="ECO:0000256" key="3">
    <source>
        <dbReference type="ARBA" id="ARBA00022691"/>
    </source>
</evidence>
<dbReference type="Pfam" id="PF08100">
    <property type="entry name" value="Dimerisation"/>
    <property type="match status" value="1"/>
</dbReference>
<dbReference type="PIRSF" id="PIRSF005739">
    <property type="entry name" value="O-mtase"/>
    <property type="match status" value="1"/>
</dbReference>
<dbReference type="SUPFAM" id="SSF53335">
    <property type="entry name" value="S-adenosyl-L-methionine-dependent methyltransferases"/>
    <property type="match status" value="1"/>
</dbReference>